<dbReference type="GO" id="GO:0004252">
    <property type="term" value="F:serine-type endopeptidase activity"/>
    <property type="evidence" value="ECO:0007669"/>
    <property type="project" value="TreeGrafter"/>
</dbReference>
<dbReference type="Proteomes" id="UP000641514">
    <property type="component" value="Unassembled WGS sequence"/>
</dbReference>
<gene>
    <name evidence="5" type="ORF">GCM10011410_26800</name>
</gene>
<name>A0A916XHL9_9ACTN</name>
<reference evidence="5" key="1">
    <citation type="journal article" date="2014" name="Int. J. Syst. Evol. Microbiol.">
        <title>Complete genome sequence of Corynebacterium casei LMG S-19264T (=DSM 44701T), isolated from a smear-ripened cheese.</title>
        <authorList>
            <consortium name="US DOE Joint Genome Institute (JGI-PGF)"/>
            <person name="Walter F."/>
            <person name="Albersmeier A."/>
            <person name="Kalinowski J."/>
            <person name="Ruckert C."/>
        </authorList>
    </citation>
    <scope>NUCLEOTIDE SEQUENCE</scope>
    <source>
        <strain evidence="5">CGMCC 1.15478</strain>
    </source>
</reference>
<dbReference type="InterPro" id="IPR001375">
    <property type="entry name" value="Peptidase_S9_cat"/>
</dbReference>
<organism evidence="5 6">
    <name type="scientific">Hoyosella rhizosphaerae</name>
    <dbReference type="NCBI Taxonomy" id="1755582"/>
    <lineage>
        <taxon>Bacteria</taxon>
        <taxon>Bacillati</taxon>
        <taxon>Actinomycetota</taxon>
        <taxon>Actinomycetes</taxon>
        <taxon>Mycobacteriales</taxon>
        <taxon>Hoyosellaceae</taxon>
        <taxon>Hoyosella</taxon>
    </lineage>
</organism>
<evidence type="ECO:0000313" key="5">
    <source>
        <dbReference type="EMBL" id="GGC72397.1"/>
    </source>
</evidence>
<protein>
    <submittedName>
        <fullName evidence="5">Peptidase S9</fullName>
    </submittedName>
</protein>
<reference evidence="5" key="2">
    <citation type="submission" date="2020-09" db="EMBL/GenBank/DDBJ databases">
        <authorList>
            <person name="Sun Q."/>
            <person name="Zhou Y."/>
        </authorList>
    </citation>
    <scope>NUCLEOTIDE SEQUENCE</scope>
    <source>
        <strain evidence="5">CGMCC 1.15478</strain>
    </source>
</reference>
<sequence length="687" mass="74969">MSHRRGNNIIVTDANSTATPFHSLDDFVGIPRLSGLTLSPDGRRLVTSVSTLSDDATKYTSALWEIDPAGEKRAQQLTRGRRGDSAPAFTPEGDILFLSARGESDDDPASVWKLSAGGGEAAEFATSPLGIDSVLSARRADRILLRAPSFSAASSDEDDEKLRDLRKKNKISAILHTSYPVRFWDHDLGPEVPGFKVGGSDGVFERSAHAAALREASVDLSADGAFLVTTWNEAGPLGVTRTQLMRFDTDTHERSVIARENDADFGMPRVSPDGGRIAYVRESHALPDVAPDVTVHIYDIATGGRTQVAQGWDRWPTSLNWLADGRGLLATADHYSRAHVFEISATDPAAEVRHLTTDDAAYSDICVSPDGDCFYALRAGIASPPVPVRVNLASGEMVFLSSPTETPAVPGSVREVITSASDGTPVRAWLALPESADSDNPAPLLVLIHGGPLGSWNTWQWRWNPWLWVAKGYAVLLPDPALSTGFGRKFIQRGWGEWGKTPYTDLMALTDAAEELAEVDETRTAALGGSFGGYMANWIAGHTDRFKAIVTHASLWALDQFGPTTDAAWYWAREMTPEMAVENSPHLYVADIVTPMLVIHGDKDYRVPIGEALRLWYELNSESGLPADDHGVSEHQFLYFPSENHWILSPQHTKVWYETIFAFLSEKVLGQPLELPQSLGVELATDD</sequence>
<comment type="caution">
    <text evidence="5">The sequence shown here is derived from an EMBL/GenBank/DDBJ whole genome shotgun (WGS) entry which is preliminary data.</text>
</comment>
<dbReference type="InterPro" id="IPR029058">
    <property type="entry name" value="AB_hydrolase_fold"/>
</dbReference>
<keyword evidence="6" id="KW-1185">Reference proteome</keyword>
<dbReference type="SUPFAM" id="SSF53474">
    <property type="entry name" value="alpha/beta-Hydrolases"/>
    <property type="match status" value="1"/>
</dbReference>
<proteinExistence type="predicted"/>
<evidence type="ECO:0000313" key="6">
    <source>
        <dbReference type="Proteomes" id="UP000641514"/>
    </source>
</evidence>
<evidence type="ECO:0000256" key="1">
    <source>
        <dbReference type="ARBA" id="ARBA00022729"/>
    </source>
</evidence>
<evidence type="ECO:0000256" key="3">
    <source>
        <dbReference type="ARBA" id="ARBA00022825"/>
    </source>
</evidence>
<keyword evidence="2" id="KW-0378">Hydrolase</keyword>
<keyword evidence="3" id="KW-0645">Protease</keyword>
<accession>A0A916XHL9</accession>
<dbReference type="InterPro" id="IPR011659">
    <property type="entry name" value="WD40"/>
</dbReference>
<dbReference type="PANTHER" id="PTHR42776">
    <property type="entry name" value="SERINE PEPTIDASE S9 FAMILY MEMBER"/>
    <property type="match status" value="1"/>
</dbReference>
<dbReference type="EMBL" id="BMJH01000003">
    <property type="protein sequence ID" value="GGC72397.1"/>
    <property type="molecule type" value="Genomic_DNA"/>
</dbReference>
<dbReference type="AlphaFoldDB" id="A0A916XHL9"/>
<dbReference type="Gene3D" id="3.40.50.1820">
    <property type="entry name" value="alpha/beta hydrolase"/>
    <property type="match status" value="1"/>
</dbReference>
<dbReference type="PANTHER" id="PTHR42776:SF13">
    <property type="entry name" value="DIPEPTIDYL-PEPTIDASE 5"/>
    <property type="match status" value="1"/>
</dbReference>
<dbReference type="Pfam" id="PF00326">
    <property type="entry name" value="Peptidase_S9"/>
    <property type="match status" value="1"/>
</dbReference>
<dbReference type="InterPro" id="IPR011042">
    <property type="entry name" value="6-blade_b-propeller_TolB-like"/>
</dbReference>
<feature type="domain" description="Peptidase S9 prolyl oligopeptidase catalytic" evidence="4">
    <location>
        <begin position="459"/>
        <end position="668"/>
    </location>
</feature>
<dbReference type="Gene3D" id="2.120.10.30">
    <property type="entry name" value="TolB, C-terminal domain"/>
    <property type="match status" value="2"/>
</dbReference>
<dbReference type="Pfam" id="PF07676">
    <property type="entry name" value="PD40"/>
    <property type="match status" value="1"/>
</dbReference>
<evidence type="ECO:0000259" key="4">
    <source>
        <dbReference type="Pfam" id="PF00326"/>
    </source>
</evidence>
<dbReference type="RefSeq" id="WP_188675913.1">
    <property type="nucleotide sequence ID" value="NZ_BMJH01000003.1"/>
</dbReference>
<dbReference type="SUPFAM" id="SSF82171">
    <property type="entry name" value="DPP6 N-terminal domain-like"/>
    <property type="match status" value="1"/>
</dbReference>
<evidence type="ECO:0000256" key="2">
    <source>
        <dbReference type="ARBA" id="ARBA00022801"/>
    </source>
</evidence>
<dbReference type="GO" id="GO:0006508">
    <property type="term" value="P:proteolysis"/>
    <property type="evidence" value="ECO:0007669"/>
    <property type="project" value="InterPro"/>
</dbReference>
<keyword evidence="1" id="KW-0732">Signal</keyword>
<keyword evidence="3" id="KW-0720">Serine protease</keyword>